<sequence>MTKATFVFSNDLDLLDSAKELGFDTLFIGHQNLTPVWITKAKKLNFTVNVEVGVFAGENLWNKYPDARPLTKDGSPLPIVEWYAGVNPLSLSVWHEKFEDIRNVITGYNIDGIWLDFMRFPCHWEVENPELFDTDFSPTTLEIFKSDTGESMPVGETWWQWKCDIITNYVRQVRGLINELNPETKLGLFAVPWTPKDFDNAIHKIICQDFKSLSELVDVFSPMTYHAMCNREATWIGDACEYFSQFGKPLLPLIQTENKPREISPADFITSIEQAEKYSAGVTIFFLDDVIKQPEKVEVIRKIW</sequence>
<dbReference type="EMBL" id="MEVK01000038">
    <property type="protein sequence ID" value="OGC58355.1"/>
    <property type="molecule type" value="Genomic_DNA"/>
</dbReference>
<gene>
    <name evidence="1" type="ORF">A3A70_01445</name>
</gene>
<evidence type="ECO:0000313" key="1">
    <source>
        <dbReference type="EMBL" id="OGC58355.1"/>
    </source>
</evidence>
<dbReference type="PANTHER" id="PTHR43405">
    <property type="entry name" value="GLYCOSYL HYDROLASE DIGH"/>
    <property type="match status" value="1"/>
</dbReference>
<evidence type="ECO:0000313" key="2">
    <source>
        <dbReference type="Proteomes" id="UP000178964"/>
    </source>
</evidence>
<proteinExistence type="predicted"/>
<reference evidence="1 2" key="1">
    <citation type="journal article" date="2016" name="Nat. Commun.">
        <title>Thousands of microbial genomes shed light on interconnected biogeochemical processes in an aquifer system.</title>
        <authorList>
            <person name="Anantharaman K."/>
            <person name="Brown C.T."/>
            <person name="Hug L.A."/>
            <person name="Sharon I."/>
            <person name="Castelle C.J."/>
            <person name="Probst A.J."/>
            <person name="Thomas B.C."/>
            <person name="Singh A."/>
            <person name="Wilkins M.J."/>
            <person name="Karaoz U."/>
            <person name="Brodie E.L."/>
            <person name="Williams K.H."/>
            <person name="Hubbard S.S."/>
            <person name="Banfield J.F."/>
        </authorList>
    </citation>
    <scope>NUCLEOTIDE SEQUENCE [LARGE SCALE GENOMIC DNA]</scope>
</reference>
<dbReference type="AlphaFoldDB" id="A0A1F4VMR1"/>
<dbReference type="Gene3D" id="3.20.20.80">
    <property type="entry name" value="Glycosidases"/>
    <property type="match status" value="1"/>
</dbReference>
<dbReference type="STRING" id="1802627.A3A70_01445"/>
<dbReference type="InterPro" id="IPR052177">
    <property type="entry name" value="Divisome_Glycosyl_Hydrolase"/>
</dbReference>
<protein>
    <submittedName>
        <fullName evidence="1">Uncharacterized protein</fullName>
    </submittedName>
</protein>
<organism evidence="1 2">
    <name type="scientific">candidate division WWE3 bacterium RIFCSPLOWO2_01_FULL_42_11</name>
    <dbReference type="NCBI Taxonomy" id="1802627"/>
    <lineage>
        <taxon>Bacteria</taxon>
        <taxon>Katanobacteria</taxon>
    </lineage>
</organism>
<dbReference type="Proteomes" id="UP000178964">
    <property type="component" value="Unassembled WGS sequence"/>
</dbReference>
<accession>A0A1F4VMR1</accession>
<dbReference type="InterPro" id="IPR017853">
    <property type="entry name" value="GH"/>
</dbReference>
<comment type="caution">
    <text evidence="1">The sequence shown here is derived from an EMBL/GenBank/DDBJ whole genome shotgun (WGS) entry which is preliminary data.</text>
</comment>
<dbReference type="PANTHER" id="PTHR43405:SF1">
    <property type="entry name" value="GLYCOSYL HYDROLASE DIGH"/>
    <property type="match status" value="1"/>
</dbReference>
<dbReference type="SUPFAM" id="SSF51445">
    <property type="entry name" value="(Trans)glycosidases"/>
    <property type="match status" value="1"/>
</dbReference>
<name>A0A1F4VMR1_UNCKA</name>